<evidence type="ECO:0000256" key="1">
    <source>
        <dbReference type="ARBA" id="ARBA00012457"/>
    </source>
</evidence>
<comment type="caution">
    <text evidence="6">The sequence shown here is derived from an EMBL/GenBank/DDBJ whole genome shotgun (WGS) entry which is preliminary data.</text>
</comment>
<dbReference type="Proteomes" id="UP000247409">
    <property type="component" value="Unassembled WGS sequence"/>
</dbReference>
<dbReference type="GO" id="GO:0003977">
    <property type="term" value="F:UDP-N-acetylglucosamine diphosphorylase activity"/>
    <property type="evidence" value="ECO:0007669"/>
    <property type="project" value="UniProtKB-EC"/>
</dbReference>
<evidence type="ECO:0000259" key="5">
    <source>
        <dbReference type="Pfam" id="PF12804"/>
    </source>
</evidence>
<evidence type="ECO:0000313" key="7">
    <source>
        <dbReference type="Proteomes" id="UP000247409"/>
    </source>
</evidence>
<dbReference type="InterPro" id="IPR029044">
    <property type="entry name" value="Nucleotide-diphossugar_trans"/>
</dbReference>
<protein>
    <recommendedName>
        <fullName evidence="1">UDP-N-acetylglucosamine diphosphorylase</fullName>
        <ecNumber evidence="1">2.7.7.23</ecNumber>
    </recommendedName>
</protein>
<accession>A0A2V3J257</accession>
<dbReference type="EMBL" id="NBIV01000016">
    <property type="protein sequence ID" value="PXF48077.1"/>
    <property type="molecule type" value="Genomic_DNA"/>
</dbReference>
<dbReference type="AlphaFoldDB" id="A0A2V3J257"/>
<dbReference type="InterPro" id="IPR050065">
    <property type="entry name" value="GlmU-like"/>
</dbReference>
<sequence length="328" mass="35986">MENLTEVSLDSFVLSNPPKPLSQTLNSVDSEELRTFHEAVKARGAVSVLLAAGEGSRFKSNYPKVIHPFNGKPLAQHALDAAAVCGLPVVVIVGHAKEEVVDALTFRTGETVFVFQEQQMGTAHAVYLAKCALPDDFDGEVFVSYADNPGVDSELLTEAFATHKKNKELYGDAYAAMILTGSRKYAGHGASAYGRIVRKERTSGPVVDIVEKKTITKLALDKRSLTYDDGQVWTPEELEAIDEFNSGIVVASGAEYYKVLGEVVASQTKFDPPKYEYYATDFVKGLVARGKVSEGFQIPVDSMWKLEGANTVEELRELEKKHTERVEE</sequence>
<dbReference type="Pfam" id="PF12804">
    <property type="entry name" value="NTP_transf_3"/>
    <property type="match status" value="1"/>
</dbReference>
<gene>
    <name evidence="6" type="ORF">BWQ96_02029</name>
</gene>
<dbReference type="InterPro" id="IPR025877">
    <property type="entry name" value="MobA-like_NTP_Trfase"/>
</dbReference>
<evidence type="ECO:0000256" key="2">
    <source>
        <dbReference type="ARBA" id="ARBA00022679"/>
    </source>
</evidence>
<reference evidence="6 7" key="1">
    <citation type="journal article" date="2018" name="Mol. Biol. Evol.">
        <title>Analysis of the draft genome of the red seaweed Gracilariopsis chorda provides insights into genome size evolution in Rhodophyta.</title>
        <authorList>
            <person name="Lee J."/>
            <person name="Yang E.C."/>
            <person name="Graf L."/>
            <person name="Yang J.H."/>
            <person name="Qiu H."/>
            <person name="Zel Zion U."/>
            <person name="Chan C.X."/>
            <person name="Stephens T.G."/>
            <person name="Weber A.P.M."/>
            <person name="Boo G.H."/>
            <person name="Boo S.M."/>
            <person name="Kim K.M."/>
            <person name="Shin Y."/>
            <person name="Jung M."/>
            <person name="Lee S.J."/>
            <person name="Yim H.S."/>
            <person name="Lee J.H."/>
            <person name="Bhattacharya D."/>
            <person name="Yoon H.S."/>
        </authorList>
    </citation>
    <scope>NUCLEOTIDE SEQUENCE [LARGE SCALE GENOMIC DNA]</scope>
    <source>
        <strain evidence="6 7">SKKU-2015</strain>
        <tissue evidence="6">Whole body</tissue>
    </source>
</reference>
<dbReference type="SUPFAM" id="SSF53448">
    <property type="entry name" value="Nucleotide-diphospho-sugar transferases"/>
    <property type="match status" value="1"/>
</dbReference>
<dbReference type="PANTHER" id="PTHR43584:SF3">
    <property type="entry name" value="BIFUNCTIONAL PROTEIN GLMU"/>
    <property type="match status" value="1"/>
</dbReference>
<keyword evidence="7" id="KW-1185">Reference proteome</keyword>
<dbReference type="PANTHER" id="PTHR43584">
    <property type="entry name" value="NUCLEOTIDYL TRANSFERASE"/>
    <property type="match status" value="1"/>
</dbReference>
<dbReference type="OrthoDB" id="2866at2759"/>
<dbReference type="EC" id="2.7.7.23" evidence="1"/>
<evidence type="ECO:0000313" key="6">
    <source>
        <dbReference type="EMBL" id="PXF48077.1"/>
    </source>
</evidence>
<dbReference type="STRING" id="448386.A0A2V3J257"/>
<evidence type="ECO:0000256" key="3">
    <source>
        <dbReference type="ARBA" id="ARBA00022695"/>
    </source>
</evidence>
<keyword evidence="2" id="KW-0808">Transferase</keyword>
<evidence type="ECO:0000256" key="4">
    <source>
        <dbReference type="ARBA" id="ARBA00048493"/>
    </source>
</evidence>
<keyword evidence="3" id="KW-0548">Nucleotidyltransferase</keyword>
<dbReference type="Gene3D" id="3.90.550.10">
    <property type="entry name" value="Spore Coat Polysaccharide Biosynthesis Protein SpsA, Chain A"/>
    <property type="match status" value="1"/>
</dbReference>
<name>A0A2V3J257_9FLOR</name>
<comment type="catalytic activity">
    <reaction evidence="4">
        <text>N-acetyl-alpha-D-glucosamine 1-phosphate + UTP + H(+) = UDP-N-acetyl-alpha-D-glucosamine + diphosphate</text>
        <dbReference type="Rhea" id="RHEA:13509"/>
        <dbReference type="ChEBI" id="CHEBI:15378"/>
        <dbReference type="ChEBI" id="CHEBI:33019"/>
        <dbReference type="ChEBI" id="CHEBI:46398"/>
        <dbReference type="ChEBI" id="CHEBI:57705"/>
        <dbReference type="ChEBI" id="CHEBI:57776"/>
        <dbReference type="EC" id="2.7.7.23"/>
    </reaction>
</comment>
<feature type="domain" description="MobA-like NTP transferase" evidence="5">
    <location>
        <begin position="48"/>
        <end position="166"/>
    </location>
</feature>
<organism evidence="6 7">
    <name type="scientific">Gracilariopsis chorda</name>
    <dbReference type="NCBI Taxonomy" id="448386"/>
    <lineage>
        <taxon>Eukaryota</taxon>
        <taxon>Rhodophyta</taxon>
        <taxon>Florideophyceae</taxon>
        <taxon>Rhodymeniophycidae</taxon>
        <taxon>Gracilariales</taxon>
        <taxon>Gracilariaceae</taxon>
        <taxon>Gracilariopsis</taxon>
    </lineage>
</organism>
<proteinExistence type="predicted"/>